<keyword evidence="3" id="KW-1185">Reference proteome</keyword>
<organism evidence="2 3">
    <name type="scientific">Ornithinibacillus bavariensis</name>
    <dbReference type="NCBI Taxonomy" id="545502"/>
    <lineage>
        <taxon>Bacteria</taxon>
        <taxon>Bacillati</taxon>
        <taxon>Bacillota</taxon>
        <taxon>Bacilli</taxon>
        <taxon>Bacillales</taxon>
        <taxon>Bacillaceae</taxon>
        <taxon>Ornithinibacillus</taxon>
    </lineage>
</organism>
<dbReference type="EMBL" id="BORP01000007">
    <property type="protein sequence ID" value="GIO28528.1"/>
    <property type="molecule type" value="Genomic_DNA"/>
</dbReference>
<protein>
    <recommendedName>
        <fullName evidence="4">DUF3899 domain-containing protein</fullName>
    </recommendedName>
</protein>
<evidence type="ECO:0000256" key="1">
    <source>
        <dbReference type="SAM" id="Phobius"/>
    </source>
</evidence>
<dbReference type="AlphaFoldDB" id="A0A920C8B8"/>
<keyword evidence="1" id="KW-1133">Transmembrane helix</keyword>
<feature type="transmembrane region" description="Helical" evidence="1">
    <location>
        <begin position="31"/>
        <end position="48"/>
    </location>
</feature>
<reference evidence="2" key="1">
    <citation type="submission" date="2021-03" db="EMBL/GenBank/DDBJ databases">
        <title>Antimicrobial resistance genes in bacteria isolated from Japanese honey, and their potential for conferring macrolide and lincosamide resistance in the American foulbrood pathogen Paenibacillus larvae.</title>
        <authorList>
            <person name="Okamoto M."/>
            <person name="Kumagai M."/>
            <person name="Kanamori H."/>
            <person name="Takamatsu D."/>
        </authorList>
    </citation>
    <scope>NUCLEOTIDE SEQUENCE</scope>
    <source>
        <strain evidence="2">J43TS3</strain>
    </source>
</reference>
<evidence type="ECO:0000313" key="2">
    <source>
        <dbReference type="EMBL" id="GIO28528.1"/>
    </source>
</evidence>
<accession>A0A920C8B8</accession>
<dbReference type="Proteomes" id="UP000676917">
    <property type="component" value="Unassembled WGS sequence"/>
</dbReference>
<name>A0A920C8B8_9BACI</name>
<comment type="caution">
    <text evidence="2">The sequence shown here is derived from an EMBL/GenBank/DDBJ whole genome shotgun (WGS) entry which is preliminary data.</text>
</comment>
<evidence type="ECO:0008006" key="4">
    <source>
        <dbReference type="Google" id="ProtNLM"/>
    </source>
</evidence>
<keyword evidence="1" id="KW-0812">Transmembrane</keyword>
<keyword evidence="1" id="KW-0472">Membrane</keyword>
<evidence type="ECO:0000313" key="3">
    <source>
        <dbReference type="Proteomes" id="UP000676917"/>
    </source>
</evidence>
<feature type="transmembrane region" description="Helical" evidence="1">
    <location>
        <begin position="7"/>
        <end position="25"/>
    </location>
</feature>
<dbReference type="RefSeq" id="WP_212921989.1">
    <property type="nucleotide sequence ID" value="NZ_BORP01000007.1"/>
</dbReference>
<sequence>MKKMIGMTVAIAIIIAILVWVTSIIFSFPYLGWNFFIGLGLSFILFFFNSKGGFFTKSSALEASSGDIRYTYGNNDIKANVGVVFYGSVLYTSVCLIHMIILYVID</sequence>
<proteinExistence type="predicted"/>
<feature type="transmembrane region" description="Helical" evidence="1">
    <location>
        <begin position="83"/>
        <end position="105"/>
    </location>
</feature>
<gene>
    <name evidence="2" type="ORF">J43TS3_31390</name>
</gene>